<feature type="region of interest" description="Disordered" evidence="1">
    <location>
        <begin position="1"/>
        <end position="24"/>
    </location>
</feature>
<comment type="caution">
    <text evidence="2">The sequence shown here is derived from an EMBL/GenBank/DDBJ whole genome shotgun (WGS) entry which is preliminary data.</text>
</comment>
<dbReference type="EMBL" id="JAAWWB010000002">
    <property type="protein sequence ID" value="KAG6787616.1"/>
    <property type="molecule type" value="Genomic_DNA"/>
</dbReference>
<evidence type="ECO:0000313" key="2">
    <source>
        <dbReference type="EMBL" id="KAG6787616.1"/>
    </source>
</evidence>
<keyword evidence="3" id="KW-1185">Reference proteome</keyword>
<accession>A0A8X8AIT9</accession>
<sequence length="106" mass="11645">MIRSRKPAVGDSNKTLKPAVGDSNKTFPSETLITVSNLRMLGDLVSQRGWIYIQLDTFGLSPSALAAFLHSFTRHEDGRNCLSAVSGSLLIQCYLSNLDRIHAHLC</sequence>
<evidence type="ECO:0000313" key="3">
    <source>
        <dbReference type="Proteomes" id="UP000886885"/>
    </source>
</evidence>
<dbReference type="AlphaFoldDB" id="A0A8X8AIT9"/>
<name>A0A8X8AIT9_POPTO</name>
<protein>
    <submittedName>
        <fullName evidence="2">Uncharacterized protein</fullName>
    </submittedName>
</protein>
<reference evidence="2" key="1">
    <citation type="journal article" date="2020" name="bioRxiv">
        <title>Hybrid origin of Populus tomentosa Carr. identified through genome sequencing and phylogenomic analysis.</title>
        <authorList>
            <person name="An X."/>
            <person name="Gao K."/>
            <person name="Chen Z."/>
            <person name="Li J."/>
            <person name="Yang X."/>
            <person name="Yang X."/>
            <person name="Zhou J."/>
            <person name="Guo T."/>
            <person name="Zhao T."/>
            <person name="Huang S."/>
            <person name="Miao D."/>
            <person name="Khan W.U."/>
            <person name="Rao P."/>
            <person name="Ye M."/>
            <person name="Lei B."/>
            <person name="Liao W."/>
            <person name="Wang J."/>
            <person name="Ji L."/>
            <person name="Li Y."/>
            <person name="Guo B."/>
            <person name="Mustafa N.S."/>
            <person name="Li S."/>
            <person name="Yun Q."/>
            <person name="Keller S.R."/>
            <person name="Mao J."/>
            <person name="Zhang R."/>
            <person name="Strauss S.H."/>
        </authorList>
    </citation>
    <scope>NUCLEOTIDE SEQUENCE</scope>
    <source>
        <strain evidence="2">GM15</strain>
        <tissue evidence="2">Leaf</tissue>
    </source>
</reference>
<gene>
    <name evidence="2" type="ORF">POTOM_003659</name>
</gene>
<evidence type="ECO:0000256" key="1">
    <source>
        <dbReference type="SAM" id="MobiDB-lite"/>
    </source>
</evidence>
<organism evidence="2 3">
    <name type="scientific">Populus tomentosa</name>
    <name type="common">Chinese white poplar</name>
    <dbReference type="NCBI Taxonomy" id="118781"/>
    <lineage>
        <taxon>Eukaryota</taxon>
        <taxon>Viridiplantae</taxon>
        <taxon>Streptophyta</taxon>
        <taxon>Embryophyta</taxon>
        <taxon>Tracheophyta</taxon>
        <taxon>Spermatophyta</taxon>
        <taxon>Magnoliopsida</taxon>
        <taxon>eudicotyledons</taxon>
        <taxon>Gunneridae</taxon>
        <taxon>Pentapetalae</taxon>
        <taxon>rosids</taxon>
        <taxon>fabids</taxon>
        <taxon>Malpighiales</taxon>
        <taxon>Salicaceae</taxon>
        <taxon>Saliceae</taxon>
        <taxon>Populus</taxon>
    </lineage>
</organism>
<dbReference type="Proteomes" id="UP000886885">
    <property type="component" value="Chromosome 1D"/>
</dbReference>
<proteinExistence type="predicted"/>